<accession>A0A8H6MVM5</accession>
<organism evidence="2 3">
    <name type="scientific">Colletotrichum sojae</name>
    <dbReference type="NCBI Taxonomy" id="2175907"/>
    <lineage>
        <taxon>Eukaryota</taxon>
        <taxon>Fungi</taxon>
        <taxon>Dikarya</taxon>
        <taxon>Ascomycota</taxon>
        <taxon>Pezizomycotina</taxon>
        <taxon>Sordariomycetes</taxon>
        <taxon>Hypocreomycetidae</taxon>
        <taxon>Glomerellales</taxon>
        <taxon>Glomerellaceae</taxon>
        <taxon>Colletotrichum</taxon>
        <taxon>Colletotrichum orchidearum species complex</taxon>
    </lineage>
</organism>
<evidence type="ECO:0000313" key="3">
    <source>
        <dbReference type="Proteomes" id="UP000652219"/>
    </source>
</evidence>
<protein>
    <submittedName>
        <fullName evidence="2">Uncharacterized protein</fullName>
    </submittedName>
</protein>
<feature type="region of interest" description="Disordered" evidence="1">
    <location>
        <begin position="1"/>
        <end position="21"/>
    </location>
</feature>
<sequence>MRCLEPFGEASVARNSPGSRESASVSASIQAEVVTVALASLPVWFAAQAPAVISPKPSGRPSVGWYSRRVQFFDSNTGSTVKPQLQTSQNTYHQAWTSLDSLGLHSTTSFHPMPALPLSDLLPRTGADSDNRQVGCPRCILNPEVVLGRRLLALCTEFKVESRVSHLPRYRSLGCLNTEPWERINGPS</sequence>
<proteinExistence type="predicted"/>
<dbReference type="EMBL" id="WIGN01000093">
    <property type="protein sequence ID" value="KAF6809973.1"/>
    <property type="molecule type" value="Genomic_DNA"/>
</dbReference>
<name>A0A8H6MVM5_9PEZI</name>
<reference evidence="2 3" key="1">
    <citation type="journal article" date="2020" name="Phytopathology">
        <title>Genome Sequence Resources of Colletotrichum truncatum, C. plurivorum, C. musicola, and C. sojae: Four Species Pathogenic to Soybean (Glycine max).</title>
        <authorList>
            <person name="Rogerio F."/>
            <person name="Boufleur T.R."/>
            <person name="Ciampi-Guillardi M."/>
            <person name="Sukno S.A."/>
            <person name="Thon M.R."/>
            <person name="Massola Junior N.S."/>
            <person name="Baroncelli R."/>
        </authorList>
    </citation>
    <scope>NUCLEOTIDE SEQUENCE [LARGE SCALE GENOMIC DNA]</scope>
    <source>
        <strain evidence="2 3">LFN0009</strain>
    </source>
</reference>
<keyword evidence="3" id="KW-1185">Reference proteome</keyword>
<dbReference type="AlphaFoldDB" id="A0A8H6MVM5"/>
<comment type="caution">
    <text evidence="2">The sequence shown here is derived from an EMBL/GenBank/DDBJ whole genome shotgun (WGS) entry which is preliminary data.</text>
</comment>
<gene>
    <name evidence="2" type="ORF">CSOJ01_06584</name>
</gene>
<evidence type="ECO:0000313" key="2">
    <source>
        <dbReference type="EMBL" id="KAF6809973.1"/>
    </source>
</evidence>
<dbReference type="Proteomes" id="UP000652219">
    <property type="component" value="Unassembled WGS sequence"/>
</dbReference>
<evidence type="ECO:0000256" key="1">
    <source>
        <dbReference type="SAM" id="MobiDB-lite"/>
    </source>
</evidence>